<evidence type="ECO:0000313" key="2">
    <source>
        <dbReference type="EMBL" id="VEL07065.1"/>
    </source>
</evidence>
<comment type="caution">
    <text evidence="2">The sequence shown here is derived from an EMBL/GenBank/DDBJ whole genome shotgun (WGS) entry which is preliminary data.</text>
</comment>
<evidence type="ECO:0000256" key="1">
    <source>
        <dbReference type="SAM" id="MobiDB-lite"/>
    </source>
</evidence>
<organism evidence="2 3">
    <name type="scientific">Protopolystoma xenopodis</name>
    <dbReference type="NCBI Taxonomy" id="117903"/>
    <lineage>
        <taxon>Eukaryota</taxon>
        <taxon>Metazoa</taxon>
        <taxon>Spiralia</taxon>
        <taxon>Lophotrochozoa</taxon>
        <taxon>Platyhelminthes</taxon>
        <taxon>Monogenea</taxon>
        <taxon>Polyopisthocotylea</taxon>
        <taxon>Polystomatidea</taxon>
        <taxon>Polystomatidae</taxon>
        <taxon>Protopolystoma</taxon>
    </lineage>
</organism>
<dbReference type="AlphaFoldDB" id="A0A3S5CGR3"/>
<keyword evidence="3" id="KW-1185">Reference proteome</keyword>
<feature type="region of interest" description="Disordered" evidence="1">
    <location>
        <begin position="56"/>
        <end position="77"/>
    </location>
</feature>
<evidence type="ECO:0000313" key="3">
    <source>
        <dbReference type="Proteomes" id="UP000784294"/>
    </source>
</evidence>
<dbReference type="EMBL" id="CAAALY010000944">
    <property type="protein sequence ID" value="VEL07065.1"/>
    <property type="molecule type" value="Genomic_DNA"/>
</dbReference>
<accession>A0A3S5CGR3</accession>
<reference evidence="2" key="1">
    <citation type="submission" date="2018-11" db="EMBL/GenBank/DDBJ databases">
        <authorList>
            <consortium name="Pathogen Informatics"/>
        </authorList>
    </citation>
    <scope>NUCLEOTIDE SEQUENCE</scope>
</reference>
<name>A0A3S5CGR3_9PLAT</name>
<gene>
    <name evidence="2" type="ORF">PXEA_LOCUS505</name>
</gene>
<protein>
    <submittedName>
        <fullName evidence="2">Uncharacterized protein</fullName>
    </submittedName>
</protein>
<proteinExistence type="predicted"/>
<dbReference type="Proteomes" id="UP000784294">
    <property type="component" value="Unassembled WGS sequence"/>
</dbReference>
<sequence>MAKLTDDADNDAGETFENVSSALRTCSDDVCRGGTDEILVQFLHGRQLLLGTIEQSSLRGNPPSVSGRLVISQSEPNESETGLKRRWCDNVCVDAAGSKCQGGTTKWAINTWSLTALNTTVRESAHTLADDQTDKIRRATGQTTAPARPVPRSTVPDSFGSVLTHSIPRLRTRRFDTAAI</sequence>